<feature type="region of interest" description="Disordered" evidence="7">
    <location>
        <begin position="339"/>
        <end position="420"/>
    </location>
</feature>
<feature type="domain" description="Pericentrin/AKAP-450 centrosomal targeting" evidence="9">
    <location>
        <begin position="1098"/>
        <end position="1174"/>
    </location>
</feature>
<dbReference type="Pfam" id="PF07989">
    <property type="entry name" value="Cnn_1N"/>
    <property type="match status" value="1"/>
</dbReference>
<name>A0A9W4I8V5_9EURO</name>
<keyword evidence="11" id="KW-1185">Reference proteome</keyword>
<dbReference type="Proteomes" id="UP001152649">
    <property type="component" value="Unassembled WGS sequence"/>
</dbReference>
<keyword evidence="2" id="KW-0963">Cytoplasm</keyword>
<comment type="subcellular location">
    <subcellularLocation>
        <location evidence="1">Cytoplasm</location>
        <location evidence="1">Cytoskeleton</location>
        <location evidence="1">Microtubule organizing center</location>
    </subcellularLocation>
</comment>
<keyword evidence="4 6" id="KW-0175">Coiled coil</keyword>
<evidence type="ECO:0000259" key="9">
    <source>
        <dbReference type="Pfam" id="PF10495"/>
    </source>
</evidence>
<evidence type="ECO:0000259" key="8">
    <source>
        <dbReference type="Pfam" id="PF07989"/>
    </source>
</evidence>
<keyword evidence="3" id="KW-0597">Phosphoprotein</keyword>
<evidence type="ECO:0000313" key="10">
    <source>
        <dbReference type="EMBL" id="CAG8243753.1"/>
    </source>
</evidence>
<feature type="region of interest" description="Disordered" evidence="7">
    <location>
        <begin position="148"/>
        <end position="175"/>
    </location>
</feature>
<feature type="region of interest" description="Disordered" evidence="7">
    <location>
        <begin position="636"/>
        <end position="656"/>
    </location>
</feature>
<protein>
    <recommendedName>
        <fullName evidence="12">Spindle associated</fullName>
    </recommendedName>
</protein>
<evidence type="ECO:0008006" key="12">
    <source>
        <dbReference type="Google" id="ProtNLM"/>
    </source>
</evidence>
<dbReference type="EMBL" id="CAJVPG010000022">
    <property type="protein sequence ID" value="CAG8243753.1"/>
    <property type="molecule type" value="Genomic_DNA"/>
</dbReference>
<feature type="compositionally biased region" description="Basic and acidic residues" evidence="7">
    <location>
        <begin position="379"/>
        <end position="409"/>
    </location>
</feature>
<dbReference type="GO" id="GO:0005737">
    <property type="term" value="C:cytoplasm"/>
    <property type="evidence" value="ECO:0007669"/>
    <property type="project" value="UniProtKB-ARBA"/>
</dbReference>
<feature type="compositionally biased region" description="Polar residues" evidence="7">
    <location>
        <begin position="93"/>
        <end position="106"/>
    </location>
</feature>
<dbReference type="AlphaFoldDB" id="A0A9W4I8V5"/>
<evidence type="ECO:0000256" key="2">
    <source>
        <dbReference type="ARBA" id="ARBA00022490"/>
    </source>
</evidence>
<accession>A0A9W4I8V5</accession>
<organism evidence="10 11">
    <name type="scientific">Penicillium salamii</name>
    <dbReference type="NCBI Taxonomy" id="1612424"/>
    <lineage>
        <taxon>Eukaryota</taxon>
        <taxon>Fungi</taxon>
        <taxon>Dikarya</taxon>
        <taxon>Ascomycota</taxon>
        <taxon>Pezizomycotina</taxon>
        <taxon>Eurotiomycetes</taxon>
        <taxon>Eurotiomycetidae</taxon>
        <taxon>Eurotiales</taxon>
        <taxon>Aspergillaceae</taxon>
        <taxon>Penicillium</taxon>
    </lineage>
</organism>
<evidence type="ECO:0000256" key="7">
    <source>
        <dbReference type="SAM" id="MobiDB-lite"/>
    </source>
</evidence>
<gene>
    <name evidence="10" type="ORF">PSALAMII_LOCUS555</name>
</gene>
<feature type="compositionally biased region" description="Polar residues" evidence="7">
    <location>
        <begin position="364"/>
        <end position="378"/>
    </location>
</feature>
<evidence type="ECO:0000256" key="1">
    <source>
        <dbReference type="ARBA" id="ARBA00004267"/>
    </source>
</evidence>
<evidence type="ECO:0000256" key="4">
    <source>
        <dbReference type="ARBA" id="ARBA00023054"/>
    </source>
</evidence>
<feature type="region of interest" description="Disordered" evidence="7">
    <location>
        <begin position="56"/>
        <end position="133"/>
    </location>
</feature>
<dbReference type="GO" id="GO:0005815">
    <property type="term" value="C:microtubule organizing center"/>
    <property type="evidence" value="ECO:0007669"/>
    <property type="project" value="UniProtKB-SubCell"/>
</dbReference>
<feature type="coiled-coil region" evidence="6">
    <location>
        <begin position="959"/>
        <end position="1069"/>
    </location>
</feature>
<dbReference type="OrthoDB" id="10255000at2759"/>
<feature type="domain" description="Centrosomin N-terminal motif 1" evidence="8">
    <location>
        <begin position="180"/>
        <end position="251"/>
    </location>
</feature>
<dbReference type="InterPro" id="IPR012943">
    <property type="entry name" value="Cnn_1N"/>
</dbReference>
<comment type="caution">
    <text evidence="10">The sequence shown here is derived from an EMBL/GenBank/DDBJ whole genome shotgun (WGS) entry which is preliminary data.</text>
</comment>
<evidence type="ECO:0000256" key="6">
    <source>
        <dbReference type="SAM" id="Coils"/>
    </source>
</evidence>
<evidence type="ECO:0000313" key="11">
    <source>
        <dbReference type="Proteomes" id="UP001152649"/>
    </source>
</evidence>
<reference evidence="10" key="1">
    <citation type="submission" date="2021-07" db="EMBL/GenBank/DDBJ databases">
        <authorList>
            <person name="Branca A.L. A."/>
        </authorList>
    </citation>
    <scope>NUCLEOTIDE SEQUENCE</scope>
</reference>
<proteinExistence type="predicted"/>
<dbReference type="Pfam" id="PF10495">
    <property type="entry name" value="PACT_coil_coil"/>
    <property type="match status" value="1"/>
</dbReference>
<dbReference type="InterPro" id="IPR019528">
    <property type="entry name" value="PACT_domain"/>
</dbReference>
<evidence type="ECO:0000256" key="3">
    <source>
        <dbReference type="ARBA" id="ARBA00022553"/>
    </source>
</evidence>
<keyword evidence="5" id="KW-0206">Cytoskeleton</keyword>
<sequence length="1205" mass="139661">MAFPYIDTPRTEIDGNATYLTNGFRSAGRHHLSALDSLENSFQTPSKDNDVIKGFDKRATPRGAASKPARSALRHLPAAGPEKGEFTPLMKSATKNNYLRNMSTTRGADGPKTPGYQRDTYRSNAQTPRLPAMDMSDIYEEDRIQEEATPMPHAASSSAQSTPLPGREGGVLGEGHNNLSLKEQAIALDKLSKDNFNLKLRIHFMEDQLQKLGPETNKEALKENAELKVIKTTMQRDILRYKKNLGLAKKEADEYQLQLVELQGMRWREQADQTVQREMDLMREELESRDNELREVREELRYAKESQSEVTEKLRDDIEDLEASSREKDRIIEEREEELEELRRNSEENGTASELQQELDRAQEQIQELQDSLDQAQSESRESEMATRQALEDKDRVEEDLRELQDEMSNKSFTTKGLSRQMEERTEKLEQEVQDLRQENHVLRTDLESKTSHVTRLEERQQTLQHGMEDNAHLLRDLDLAKHERDQAQQDLNRASAQLQELSNELQRESEEKQLLQTRHHALTDESGGLQTELDRAQSRIRELQKAVNEATTHAQDEGHKLHWQHKLQVDRLQEEVENLQHEIEEKEGRFAVDQSRWESSKRALQSEKTWAEGQVAELQRTIDTLQEAGNTYTTKESRLQGAVESEKKRSTQEKTMLNRQIQDLKDDLEKTRRDLDEKREELFSAKEDVRLSRRDQAALGEKVQALEDEVIVLQSTLADEQEIAKGRQNANPDMERKLEQSITERQKLRDQLANAHVELYELRNSVQELEAERDELNGQLDKAPNTDDNTRIDRDKFELRRTVTKLENDLKALREAKLSLENQLVSETEHFVAEEGRLSAEIDRLQDKLLASSGNRDRELTSAKTKVQRLERRVQTLESLLEQQPVVENEQSGAHSDLSLLRQSLEEARKREKILVHRESKHKSSAQTYKTRVDELEKDLHDTVMRKFDSQSPQNSPSAKLNEELRTLRKQVAEAHRSLQTVNKKNRELERAAMKEEDQKDFHELLRSSTLEAESLALKLSERDGRLTELKTHVRRIREERDAHKREAEAATKNIDLLQRRHEEALEKNSLTETSSKTKHEKEMRGLGKEIVWLRARLQREEKFRRDLAWSKGLMELGERVRVACNDADLRMISEMGVQARDRAPVRTPRHKLKSAISLVRAAVRMKKMSSDWKRTKKLGEGLKRAKTEMIKRRDSSNRSLLGQ</sequence>
<evidence type="ECO:0000256" key="5">
    <source>
        <dbReference type="ARBA" id="ARBA00023212"/>
    </source>
</evidence>